<sequence>MTISLASERKLLAHDEFELIRTTHHPDIQSLDLDALRKARGDIRGQLERVRTISRHKRREVRGKGEARASGASGNAEHAQERKQVFAQALRRTNRQIARKEAEEARARTADGVRRALNAKRANAAVRHPGPGRTANAGAVDKPSRAARTKVPPAKVGSVSQANKKAQAKKDG</sequence>
<reference evidence="2 3" key="1">
    <citation type="submission" date="2017-10" db="EMBL/GenBank/DDBJ databases">
        <title>Genome sequence of Caulobacter mirabilis FWC38.</title>
        <authorList>
            <person name="Fiebig A."/>
            <person name="Crosson S."/>
        </authorList>
    </citation>
    <scope>NUCLEOTIDE SEQUENCE [LARGE SCALE GENOMIC DNA]</scope>
    <source>
        <strain evidence="2 3">FWC 38</strain>
    </source>
</reference>
<dbReference type="RefSeq" id="WP_099622795.1">
    <property type="nucleotide sequence ID" value="NZ_CP024201.1"/>
</dbReference>
<organism evidence="2 3">
    <name type="scientific">Caulobacter mirabilis</name>
    <dbReference type="NCBI Taxonomy" id="69666"/>
    <lineage>
        <taxon>Bacteria</taxon>
        <taxon>Pseudomonadati</taxon>
        <taxon>Pseudomonadota</taxon>
        <taxon>Alphaproteobacteria</taxon>
        <taxon>Caulobacterales</taxon>
        <taxon>Caulobacteraceae</taxon>
        <taxon>Caulobacter</taxon>
    </lineage>
</organism>
<evidence type="ECO:0000256" key="1">
    <source>
        <dbReference type="SAM" id="MobiDB-lite"/>
    </source>
</evidence>
<dbReference type="KEGG" id="cmb:CSW64_14600"/>
<dbReference type="Proteomes" id="UP000228945">
    <property type="component" value="Chromosome"/>
</dbReference>
<dbReference type="AlphaFoldDB" id="A0A2D2AZW1"/>
<protein>
    <submittedName>
        <fullName evidence="2">Uncharacterized protein</fullName>
    </submittedName>
</protein>
<name>A0A2D2AZW1_9CAUL</name>
<dbReference type="EMBL" id="CP024201">
    <property type="protein sequence ID" value="ATQ43546.1"/>
    <property type="molecule type" value="Genomic_DNA"/>
</dbReference>
<keyword evidence="3" id="KW-1185">Reference proteome</keyword>
<accession>A0A2D2AZW1</accession>
<evidence type="ECO:0000313" key="3">
    <source>
        <dbReference type="Proteomes" id="UP000228945"/>
    </source>
</evidence>
<evidence type="ECO:0000313" key="2">
    <source>
        <dbReference type="EMBL" id="ATQ43546.1"/>
    </source>
</evidence>
<dbReference type="OrthoDB" id="7210901at2"/>
<feature type="region of interest" description="Disordered" evidence="1">
    <location>
        <begin position="120"/>
        <end position="172"/>
    </location>
</feature>
<feature type="region of interest" description="Disordered" evidence="1">
    <location>
        <begin position="54"/>
        <end position="83"/>
    </location>
</feature>
<gene>
    <name evidence="2" type="ORF">CSW64_14600</name>
</gene>
<proteinExistence type="predicted"/>